<evidence type="ECO:0000313" key="3">
    <source>
        <dbReference type="EMBL" id="QXI40551.1"/>
    </source>
</evidence>
<dbReference type="KEGG" id="pxn:HU772_010955"/>
<organism evidence="3 4">
    <name type="scientific">Pseudomonas xantholysinigenes</name>
    <dbReference type="NCBI Taxonomy" id="2745490"/>
    <lineage>
        <taxon>Bacteria</taxon>
        <taxon>Pseudomonadati</taxon>
        <taxon>Pseudomonadota</taxon>
        <taxon>Gammaproteobacteria</taxon>
        <taxon>Pseudomonadales</taxon>
        <taxon>Pseudomonadaceae</taxon>
        <taxon>Pseudomonas</taxon>
    </lineage>
</organism>
<keyword evidence="4" id="KW-1185">Reference proteome</keyword>
<sequence length="144" mass="15102">MVGITTANINIPPLTGAAQPSTAATPPGTPQVNEQGNLVFKGDAFKVQDTKPEELATGKDEPPSIKELREQIKRLQKQLEQEQKQLAQLQEQAKDDPTKMVAVQAKQASIATLTGLIMAATGQLLEALNKIGGSSAGGSVDTTA</sequence>
<proteinExistence type="predicted"/>
<dbReference type="AlphaFoldDB" id="A0A9E6U005"/>
<name>A0A9E6U005_9PSED</name>
<evidence type="ECO:0000313" key="4">
    <source>
        <dbReference type="Proteomes" id="UP000633418"/>
    </source>
</evidence>
<gene>
    <name evidence="3" type="ORF">HU772_010955</name>
</gene>
<evidence type="ECO:0000256" key="2">
    <source>
        <dbReference type="SAM" id="MobiDB-lite"/>
    </source>
</evidence>
<feature type="region of interest" description="Disordered" evidence="2">
    <location>
        <begin position="1"/>
        <end position="33"/>
    </location>
</feature>
<reference evidence="3 4" key="1">
    <citation type="journal article" date="2020" name="Microorganisms">
        <title>Reliable Identification of Environmental Pseudomonas Isolates Using the rpoD Gene.</title>
        <authorList>
            <consortium name="The Broad Institute Genome Sequencing Platform"/>
            <person name="Girard L."/>
            <person name="Lood C."/>
            <person name="Rokni-Zadeh H."/>
            <person name="van Noort V."/>
            <person name="Lavigne R."/>
            <person name="De Mot R."/>
        </authorList>
    </citation>
    <scope>NUCLEOTIDE SEQUENCE [LARGE SCALE GENOMIC DNA]</scope>
    <source>
        <strain evidence="3 4">RW9S1A</strain>
    </source>
</reference>
<dbReference type="EMBL" id="CP077095">
    <property type="protein sequence ID" value="QXI40551.1"/>
    <property type="molecule type" value="Genomic_DNA"/>
</dbReference>
<dbReference type="RefSeq" id="WP_186657452.1">
    <property type="nucleotide sequence ID" value="NZ_CP077095.1"/>
</dbReference>
<evidence type="ECO:0008006" key="5">
    <source>
        <dbReference type="Google" id="ProtNLM"/>
    </source>
</evidence>
<feature type="compositionally biased region" description="Polar residues" evidence="2">
    <location>
        <begin position="18"/>
        <end position="33"/>
    </location>
</feature>
<accession>A0A9E6U005</accession>
<dbReference type="Proteomes" id="UP000633418">
    <property type="component" value="Chromosome"/>
</dbReference>
<feature type="coiled-coil region" evidence="1">
    <location>
        <begin position="65"/>
        <end position="96"/>
    </location>
</feature>
<keyword evidence="1" id="KW-0175">Coiled coil</keyword>
<reference evidence="3 4" key="2">
    <citation type="journal article" date="2021" name="Microorganisms">
        <title>The Ever-Expanding Pseudomonas Genus: Description of 43 New Species and Partition of the Pseudomonas putida Group.</title>
        <authorList>
            <person name="Girard L."/>
            <person name="Lood C."/>
            <person name="Hofte M."/>
            <person name="Vandamme P."/>
            <person name="Rokni-Zadeh H."/>
            <person name="van Noort V."/>
            <person name="Lavigne R."/>
            <person name="De Mot R."/>
        </authorList>
    </citation>
    <scope>NUCLEOTIDE SEQUENCE [LARGE SCALE GENOMIC DNA]</scope>
    <source>
        <strain evidence="3 4">RW9S1A</strain>
    </source>
</reference>
<protein>
    <recommendedName>
        <fullName evidence="5">FlxA-like protein</fullName>
    </recommendedName>
</protein>
<evidence type="ECO:0000256" key="1">
    <source>
        <dbReference type="SAM" id="Coils"/>
    </source>
</evidence>